<keyword evidence="1" id="KW-0418">Kinase</keyword>
<dbReference type="GO" id="GO:0016301">
    <property type="term" value="F:kinase activity"/>
    <property type="evidence" value="ECO:0007669"/>
    <property type="project" value="UniProtKB-KW"/>
</dbReference>
<name>E8X774_GRATM</name>
<sequence length="78" mass="8648">MAEPVVLVVICETSEEAERTMAALHDVAIHAMTVSFVSEDSLNRSVRDHIFEAHHPLFEGRTSVARTNGDPGQQIENF</sequence>
<dbReference type="KEGG" id="acm:AciX9_4356"/>
<keyword evidence="2" id="KW-1185">Reference proteome</keyword>
<gene>
    <name evidence="1" type="ordered locus">AciX9_4356</name>
</gene>
<protein>
    <submittedName>
        <fullName evidence="1">6-phosphofructokinase</fullName>
    </submittedName>
</protein>
<evidence type="ECO:0000313" key="1">
    <source>
        <dbReference type="EMBL" id="ADW71308.1"/>
    </source>
</evidence>
<dbReference type="AlphaFoldDB" id="E8X774"/>
<dbReference type="Proteomes" id="UP000000343">
    <property type="component" value="Plasmid pACIX903"/>
</dbReference>
<dbReference type="RefSeq" id="WP_013573027.1">
    <property type="nucleotide sequence ID" value="NC_015058.1"/>
</dbReference>
<geneLocation type="plasmid" evidence="1 2">
    <name>pACIX903</name>
</geneLocation>
<reference evidence="2" key="1">
    <citation type="submission" date="2011-01" db="EMBL/GenBank/DDBJ databases">
        <title>Complete sequence of plasmid3 of Acidobacterium sp. MP5ACTX9.</title>
        <authorList>
            <consortium name="US DOE Joint Genome Institute"/>
            <person name="Lucas S."/>
            <person name="Copeland A."/>
            <person name="Lapidus A."/>
            <person name="Cheng J.-F."/>
            <person name="Goodwin L."/>
            <person name="Pitluck S."/>
            <person name="Teshima H."/>
            <person name="Detter J.C."/>
            <person name="Han C."/>
            <person name="Tapia R."/>
            <person name="Land M."/>
            <person name="Hauser L."/>
            <person name="Kyrpides N."/>
            <person name="Ivanova N."/>
            <person name="Ovchinnikova G."/>
            <person name="Pagani I."/>
            <person name="Rawat S.R."/>
            <person name="Mannisto M."/>
            <person name="Haggblom M.M."/>
            <person name="Woyke T."/>
        </authorList>
    </citation>
    <scope>NUCLEOTIDE SEQUENCE [LARGE SCALE GENOMIC DNA]</scope>
    <source>
        <strain evidence="2">MP5ACTX9</strain>
        <plasmid evidence="2">Plasmid pACIX903</plasmid>
    </source>
</reference>
<keyword evidence="1" id="KW-0808">Transferase</keyword>
<proteinExistence type="predicted"/>
<evidence type="ECO:0000313" key="2">
    <source>
        <dbReference type="Proteomes" id="UP000000343"/>
    </source>
</evidence>
<accession>E8X774</accession>
<keyword evidence="1" id="KW-0614">Plasmid</keyword>
<dbReference type="HOGENOM" id="CLU_2617047_0_0_0"/>
<dbReference type="EMBL" id="CP002483">
    <property type="protein sequence ID" value="ADW71308.1"/>
    <property type="molecule type" value="Genomic_DNA"/>
</dbReference>
<organism evidence="2">
    <name type="scientific">Granulicella tundricola (strain ATCC BAA-1859 / DSM 23138 / MP5ACTX9)</name>
    <dbReference type="NCBI Taxonomy" id="1198114"/>
    <lineage>
        <taxon>Bacteria</taxon>
        <taxon>Pseudomonadati</taxon>
        <taxon>Acidobacteriota</taxon>
        <taxon>Terriglobia</taxon>
        <taxon>Terriglobales</taxon>
        <taxon>Acidobacteriaceae</taxon>
        <taxon>Granulicella</taxon>
    </lineage>
</organism>